<organism evidence="6 7">
    <name type="scientific">Trypanosoma cruzi</name>
    <dbReference type="NCBI Taxonomy" id="5693"/>
    <lineage>
        <taxon>Eukaryota</taxon>
        <taxon>Discoba</taxon>
        <taxon>Euglenozoa</taxon>
        <taxon>Kinetoplastea</taxon>
        <taxon>Metakinetoplastina</taxon>
        <taxon>Trypanosomatida</taxon>
        <taxon>Trypanosomatidae</taxon>
        <taxon>Trypanosoma</taxon>
        <taxon>Schizotrypanum</taxon>
    </lineage>
</organism>
<dbReference type="VEuPathDB" id="TriTrypDB:TCDM_02163"/>
<evidence type="ECO:0000256" key="1">
    <source>
        <dbReference type="ARBA" id="ARBA00022443"/>
    </source>
</evidence>
<accession>A0A2V2VQS2</accession>
<dbReference type="VEuPathDB" id="TriTrypDB:TcYC6_0097740"/>
<feature type="region of interest" description="Disordered" evidence="4">
    <location>
        <begin position="121"/>
        <end position="145"/>
    </location>
</feature>
<evidence type="ECO:0000313" key="6">
    <source>
        <dbReference type="EMBL" id="PWU96663.1"/>
    </source>
</evidence>
<dbReference type="VEuPathDB" id="TriTrypDB:TCSYLVIO_003300"/>
<dbReference type="InterPro" id="IPR001452">
    <property type="entry name" value="SH3_domain"/>
</dbReference>
<dbReference type="VEuPathDB" id="TriTrypDB:TcCL_NonESM02924"/>
<gene>
    <name evidence="6" type="ORF">C4B63_18g268</name>
</gene>
<dbReference type="CDD" id="cd00174">
    <property type="entry name" value="SH3"/>
    <property type="match status" value="1"/>
</dbReference>
<evidence type="ECO:0000259" key="5">
    <source>
        <dbReference type="PROSITE" id="PS50002"/>
    </source>
</evidence>
<dbReference type="EMBL" id="PRFA01000018">
    <property type="protein sequence ID" value="PWU96663.1"/>
    <property type="molecule type" value="Genomic_DNA"/>
</dbReference>
<dbReference type="SUPFAM" id="SSF50044">
    <property type="entry name" value="SH3-domain"/>
    <property type="match status" value="1"/>
</dbReference>
<reference evidence="6 7" key="1">
    <citation type="journal article" date="2018" name="Microb. Genom.">
        <title>Expanding an expanded genome: long-read sequencing of Trypanosoma cruzi.</title>
        <authorList>
            <person name="Berna L."/>
            <person name="Rodriguez M."/>
            <person name="Chiribao M.L."/>
            <person name="Parodi-Talice A."/>
            <person name="Pita S."/>
            <person name="Rijo G."/>
            <person name="Alvarez-Valin F."/>
            <person name="Robello C."/>
        </authorList>
    </citation>
    <scope>NUCLEOTIDE SEQUENCE [LARGE SCALE GENOMIC DNA]</scope>
    <source>
        <strain evidence="6 7">Dm28c</strain>
    </source>
</reference>
<dbReference type="VEuPathDB" id="TriTrypDB:C4B63_18g268"/>
<sequence length="269" mass="30303">MRYFRVLHNFDAQDGVELTVKKGETVFTAESEVREGWIKVEVLHDPRRRGFVPFNYLRETTESLAREQEEGSRGIGKELGGMSTAPMTRQPSAVPRETSVTFTSGALDYGDRLQNMYGVRASAPSPVSQRSRSAEQGMKRVNENSMTTATKGAVMESLLPSQKVPSSPPSGPDLVPERSLLNNPSAIVEAFMKNELHFKQLIRQRQDALAQMRTTVEEAMSELAACKEKNSTLARKLRELDQSVEKERGRWKERIMEEKAYISRSMSSE</sequence>
<dbReference type="Pfam" id="PF07653">
    <property type="entry name" value="SH3_2"/>
    <property type="match status" value="1"/>
</dbReference>
<dbReference type="InterPro" id="IPR036028">
    <property type="entry name" value="SH3-like_dom_sf"/>
</dbReference>
<feature type="coiled-coil region" evidence="3">
    <location>
        <begin position="209"/>
        <end position="243"/>
    </location>
</feature>
<feature type="region of interest" description="Disordered" evidence="4">
    <location>
        <begin position="63"/>
        <end position="98"/>
    </location>
</feature>
<dbReference type="AlphaFoldDB" id="A0A2V2VQS2"/>
<dbReference type="VEuPathDB" id="TriTrypDB:TcBrA4_0028340"/>
<dbReference type="VEuPathDB" id="TriTrypDB:ECC02_000056"/>
<dbReference type="SMART" id="SM00326">
    <property type="entry name" value="SH3"/>
    <property type="match status" value="1"/>
</dbReference>
<dbReference type="VEuPathDB" id="TriTrypDB:BCY84_01087"/>
<dbReference type="VEuPathDB" id="TriTrypDB:C3747_28g74"/>
<dbReference type="PROSITE" id="PS50002">
    <property type="entry name" value="SH3"/>
    <property type="match status" value="1"/>
</dbReference>
<name>A0A2V2VQS2_TRYCR</name>
<dbReference type="VEuPathDB" id="TriTrypDB:TcG_01053"/>
<evidence type="ECO:0000313" key="7">
    <source>
        <dbReference type="Proteomes" id="UP000246121"/>
    </source>
</evidence>
<proteinExistence type="predicted"/>
<feature type="compositionally biased region" description="Basic and acidic residues" evidence="4">
    <location>
        <begin position="63"/>
        <end position="76"/>
    </location>
</feature>
<dbReference type="Proteomes" id="UP000246121">
    <property type="component" value="Unassembled WGS sequence"/>
</dbReference>
<dbReference type="Gene3D" id="2.30.30.40">
    <property type="entry name" value="SH3 Domains"/>
    <property type="match status" value="1"/>
</dbReference>
<protein>
    <recommendedName>
        <fullName evidence="5">SH3 domain-containing protein</fullName>
    </recommendedName>
</protein>
<dbReference type="VEuPathDB" id="TriTrypDB:Tc_MARK_2017"/>
<keyword evidence="1 2" id="KW-0728">SH3 domain</keyword>
<comment type="caution">
    <text evidence="6">The sequence shown here is derived from an EMBL/GenBank/DDBJ whole genome shotgun (WGS) entry which is preliminary data.</text>
</comment>
<evidence type="ECO:0000256" key="2">
    <source>
        <dbReference type="PROSITE-ProRule" id="PRU00192"/>
    </source>
</evidence>
<evidence type="ECO:0000256" key="3">
    <source>
        <dbReference type="SAM" id="Coils"/>
    </source>
</evidence>
<evidence type="ECO:0000256" key="4">
    <source>
        <dbReference type="SAM" id="MobiDB-lite"/>
    </source>
</evidence>
<dbReference type="VEuPathDB" id="TriTrypDB:TcCLB.511517.153"/>
<keyword evidence="3" id="KW-0175">Coiled coil</keyword>
<feature type="domain" description="SH3" evidence="5">
    <location>
        <begin position="1"/>
        <end position="62"/>
    </location>
</feature>
<dbReference type="VEuPathDB" id="TriTrypDB:TcCLB.511737.60"/>